<keyword evidence="6" id="KW-1185">Reference proteome</keyword>
<evidence type="ECO:0000313" key="4">
    <source>
        <dbReference type="Proteomes" id="UP000008044"/>
    </source>
</evidence>
<dbReference type="KEGG" id="ppar:A8F97_12035"/>
<evidence type="ECO:0000313" key="3">
    <source>
        <dbReference type="EMBL" id="RKO75433.1"/>
    </source>
</evidence>
<dbReference type="InterPro" id="IPR031855">
    <property type="entry name" value="DUF4751"/>
</dbReference>
<dbReference type="AlphaFoldDB" id="A0A0H3I5Z0"/>
<dbReference type="EMBL" id="CP003415">
    <property type="protein sequence ID" value="AFI89376.1"/>
    <property type="molecule type" value="Genomic_DNA"/>
</dbReference>
<proteinExistence type="predicted"/>
<dbReference type="EMBL" id="PSZG01000001">
    <property type="protein sequence ID" value="RKO75433.1"/>
    <property type="molecule type" value="Genomic_DNA"/>
</dbReference>
<evidence type="ECO:0000313" key="6">
    <source>
        <dbReference type="Proteomes" id="UP001194579"/>
    </source>
</evidence>
<dbReference type="GeneID" id="45850189"/>
<dbReference type="eggNOG" id="ENOG50340ZJ">
    <property type="taxonomic scope" value="Bacteria"/>
</dbReference>
<gene>
    <name evidence="1" type="ordered locus">W5S_1275</name>
    <name evidence="3" type="ORF">C5E00_00795</name>
    <name evidence="2" type="ORF">F6Q06_20650</name>
</gene>
<dbReference type="RefSeq" id="WP_014699059.1">
    <property type="nucleotide sequence ID" value="NC_017845.1"/>
</dbReference>
<accession>A0A0H3I5Z0</accession>
<dbReference type="PATRIC" id="fig|1166016.3.peg.1289"/>
<reference evidence="1 4" key="1">
    <citation type="journal article" date="2012" name="J. Bacteriol.">
        <title>Genome sequence of Pectobacterium sp. strain SCC3193.</title>
        <authorList>
            <person name="Koskinen J.P."/>
            <person name="Laine P."/>
            <person name="Niemi O."/>
            <person name="Nykyri J."/>
            <person name="Harjunpaa H."/>
            <person name="Auvinen P."/>
            <person name="Paulin L."/>
            <person name="Pirhonen M."/>
            <person name="Palva T."/>
            <person name="Holm L."/>
        </authorList>
    </citation>
    <scope>NUCLEOTIDE SEQUENCE [LARGE SCALE GENOMIC DNA]</scope>
    <source>
        <strain evidence="1 4">SCC3193</strain>
    </source>
</reference>
<dbReference type="Pfam" id="PF15942">
    <property type="entry name" value="DUF4751"/>
    <property type="match status" value="1"/>
</dbReference>
<dbReference type="OrthoDB" id="6593769at2"/>
<dbReference type="EMBL" id="WABS01000057">
    <property type="protein sequence ID" value="MBI0556873.1"/>
    <property type="molecule type" value="Genomic_DNA"/>
</dbReference>
<name>A0A0H3I5Z0_PECPM</name>
<reference evidence="3 5" key="3">
    <citation type="journal article" date="2018" name="BMC Genomics">
        <title>High genomic variability in the plant pathogenic bacterium Pectobacterium parmentieri deciphered from de novo assembled complete genomes.</title>
        <authorList>
            <person name="Zoledowska S."/>
            <person name="Motyka-Pomagruk A."/>
            <person name="Sledz W."/>
            <person name="Mengoni A."/>
            <person name="Lojkowska E."/>
        </authorList>
    </citation>
    <scope>NUCLEOTIDE SEQUENCE [LARGE SCALE GENOMIC DNA]</scope>
    <source>
        <strain evidence="3 5">IFB5626</strain>
    </source>
</reference>
<dbReference type="HOGENOM" id="CLU_1843702_0_0_6"/>
<reference evidence="2" key="5">
    <citation type="submission" date="2024-05" db="EMBL/GenBank/DDBJ databases">
        <title>Identification of Pectobacterium versatile causing blackleg of potato from New York State with a whole genome sequencing approach.</title>
        <authorList>
            <person name="Ma X."/>
            <person name="Swingle B."/>
        </authorList>
    </citation>
    <scope>NUCLEOTIDE SEQUENCE</scope>
    <source>
        <strain evidence="2">NY1588A</strain>
    </source>
</reference>
<reference evidence="1" key="2">
    <citation type="submission" date="2012-03" db="EMBL/GenBank/DDBJ databases">
        <authorList>
            <person name="Koskinen P."/>
            <person name="Laine P."/>
            <person name="Niemi O."/>
            <person name="Nykyri J."/>
            <person name="Harjunpaa H."/>
            <person name="Auvinen P."/>
            <person name="Paulin L."/>
            <person name="Pirhonen M."/>
            <person name="Palva T."/>
            <person name="Holm L."/>
        </authorList>
    </citation>
    <scope>NUCLEOTIDE SEQUENCE</scope>
    <source>
        <strain evidence="1">SCC3193</strain>
    </source>
</reference>
<evidence type="ECO:0000313" key="2">
    <source>
        <dbReference type="EMBL" id="MBI0556873.1"/>
    </source>
</evidence>
<reference evidence="6" key="4">
    <citation type="submission" date="2023-07" db="EMBL/GenBank/DDBJ databases">
        <title>Identification of Pectobacterium versatile causing blackleg of potato from New York State with a whole genome sequencing approach.</title>
        <authorList>
            <person name="Ma X."/>
            <person name="Swingle B."/>
        </authorList>
    </citation>
    <scope>NUCLEOTIDE SEQUENCE [LARGE SCALE GENOMIC DNA]</scope>
    <source>
        <strain evidence="6">NY1588A</strain>
    </source>
</reference>
<organism evidence="1 4">
    <name type="scientific">Pectobacterium parmentieri</name>
    <dbReference type="NCBI Taxonomy" id="1905730"/>
    <lineage>
        <taxon>Bacteria</taxon>
        <taxon>Pseudomonadati</taxon>
        <taxon>Pseudomonadota</taxon>
        <taxon>Gammaproteobacteria</taxon>
        <taxon>Enterobacterales</taxon>
        <taxon>Pectobacteriaceae</taxon>
        <taxon>Pectobacterium</taxon>
    </lineage>
</organism>
<dbReference type="Proteomes" id="UP001194579">
    <property type="component" value="Unassembled WGS sequence"/>
</dbReference>
<dbReference type="KEGG" id="pec:W5S_1275"/>
<protein>
    <submittedName>
        <fullName evidence="1">Cytoplasmic protein</fullName>
    </submittedName>
    <submittedName>
        <fullName evidence="2">DUF4751 domain-containing protein</fullName>
    </submittedName>
</protein>
<sequence length="121" mass="13917">MSKYKNPVFINQSLVNPAIKTASKYIAYKTWNDPSVWFAEVIDNGNAFFHWHQGKKAGGHKDTIINYHTADGTQWQATIKDYVFFHSPHGETSKGHSDNKIVYISADEQPYEATFAEWFDE</sequence>
<dbReference type="Proteomes" id="UP000269665">
    <property type="component" value="Unassembled WGS sequence"/>
</dbReference>
<evidence type="ECO:0000313" key="1">
    <source>
        <dbReference type="EMBL" id="AFI89376.1"/>
    </source>
</evidence>
<dbReference type="Proteomes" id="UP000008044">
    <property type="component" value="Chromosome"/>
</dbReference>
<evidence type="ECO:0000313" key="5">
    <source>
        <dbReference type="Proteomes" id="UP000269665"/>
    </source>
</evidence>